<dbReference type="SMART" id="SM00387">
    <property type="entry name" value="HATPase_c"/>
    <property type="match status" value="1"/>
</dbReference>
<dbReference type="Gene3D" id="6.10.340.10">
    <property type="match status" value="1"/>
</dbReference>
<evidence type="ECO:0000256" key="3">
    <source>
        <dbReference type="ARBA" id="ARBA00022553"/>
    </source>
</evidence>
<keyword evidence="6" id="KW-0547">Nucleotide-binding</keyword>
<keyword evidence="7 15" id="KW-0418">Kinase</keyword>
<dbReference type="Pfam" id="PF02518">
    <property type="entry name" value="HATPase_c"/>
    <property type="match status" value="1"/>
</dbReference>
<evidence type="ECO:0000256" key="7">
    <source>
        <dbReference type="ARBA" id="ARBA00022777"/>
    </source>
</evidence>
<keyword evidence="4 15" id="KW-0808">Transferase</keyword>
<dbReference type="PANTHER" id="PTHR34220:SF11">
    <property type="entry name" value="SENSOR PROTEIN KINASE HPTS"/>
    <property type="match status" value="1"/>
</dbReference>
<evidence type="ECO:0000256" key="13">
    <source>
        <dbReference type="SAM" id="Phobius"/>
    </source>
</evidence>
<dbReference type="SUPFAM" id="SSF55874">
    <property type="entry name" value="ATPase domain of HSP90 chaperone/DNA topoisomerase II/histidine kinase"/>
    <property type="match status" value="1"/>
</dbReference>
<evidence type="ECO:0000256" key="9">
    <source>
        <dbReference type="ARBA" id="ARBA00022989"/>
    </source>
</evidence>
<dbReference type="Pfam" id="PF06580">
    <property type="entry name" value="His_kinase"/>
    <property type="match status" value="1"/>
</dbReference>
<evidence type="ECO:0000256" key="6">
    <source>
        <dbReference type="ARBA" id="ARBA00022741"/>
    </source>
</evidence>
<protein>
    <submittedName>
        <fullName evidence="15">Sensor histidine kinase</fullName>
        <ecNumber evidence="15">2.7.13.3</ecNumber>
    </submittedName>
</protein>
<dbReference type="InterPro" id="IPR003594">
    <property type="entry name" value="HATPase_dom"/>
</dbReference>
<feature type="coiled-coil region" evidence="12">
    <location>
        <begin position="310"/>
        <end position="337"/>
    </location>
</feature>
<accession>A0ABT8VLV0</accession>
<dbReference type="Proteomes" id="UP001168883">
    <property type="component" value="Unassembled WGS sequence"/>
</dbReference>
<evidence type="ECO:0000313" key="15">
    <source>
        <dbReference type="EMBL" id="MDO3681954.1"/>
    </source>
</evidence>
<dbReference type="InterPro" id="IPR050640">
    <property type="entry name" value="Bact_2-comp_sensor_kinase"/>
</dbReference>
<reference evidence="15" key="1">
    <citation type="submission" date="2023-07" db="EMBL/GenBank/DDBJ databases">
        <authorList>
            <person name="Aktuganov G."/>
            <person name="Boyko T."/>
            <person name="Delegan Y."/>
            <person name="Galimzianova N."/>
            <person name="Gilvanova E."/>
            <person name="Korobov V."/>
            <person name="Kuzmina L."/>
            <person name="Melentiev A."/>
            <person name="Milman P."/>
            <person name="Ryabova A."/>
            <person name="Stupak E."/>
            <person name="Yasakov T."/>
            <person name="Zharikova N."/>
            <person name="Zhurenko E."/>
        </authorList>
    </citation>
    <scope>NUCLEOTIDE SEQUENCE</scope>
    <source>
        <strain evidence="15">IB-739</strain>
    </source>
</reference>
<dbReference type="SUPFAM" id="SSF158472">
    <property type="entry name" value="HAMP domain-like"/>
    <property type="match status" value="1"/>
</dbReference>
<comment type="subcellular location">
    <subcellularLocation>
        <location evidence="1">Cell membrane</location>
        <topology evidence="1">Multi-pass membrane protein</topology>
    </subcellularLocation>
</comment>
<dbReference type="InterPro" id="IPR036890">
    <property type="entry name" value="HATPase_C_sf"/>
</dbReference>
<evidence type="ECO:0000256" key="10">
    <source>
        <dbReference type="ARBA" id="ARBA00023012"/>
    </source>
</evidence>
<dbReference type="InterPro" id="IPR003660">
    <property type="entry name" value="HAMP_dom"/>
</dbReference>
<gene>
    <name evidence="15" type="ORF">Q3C12_33710</name>
</gene>
<dbReference type="GO" id="GO:0004673">
    <property type="term" value="F:protein histidine kinase activity"/>
    <property type="evidence" value="ECO:0007669"/>
    <property type="project" value="UniProtKB-EC"/>
</dbReference>
<evidence type="ECO:0000259" key="14">
    <source>
        <dbReference type="PROSITE" id="PS50885"/>
    </source>
</evidence>
<keyword evidence="10" id="KW-0902">Two-component regulatory system</keyword>
<dbReference type="PROSITE" id="PS50885">
    <property type="entry name" value="HAMP"/>
    <property type="match status" value="1"/>
</dbReference>
<organism evidence="15 16">
    <name type="scientific">Paenibacillus ehimensis</name>
    <dbReference type="NCBI Taxonomy" id="79264"/>
    <lineage>
        <taxon>Bacteria</taxon>
        <taxon>Bacillati</taxon>
        <taxon>Bacillota</taxon>
        <taxon>Bacilli</taxon>
        <taxon>Bacillales</taxon>
        <taxon>Paenibacillaceae</taxon>
        <taxon>Paenibacillus</taxon>
    </lineage>
</organism>
<keyword evidence="16" id="KW-1185">Reference proteome</keyword>
<evidence type="ECO:0000256" key="11">
    <source>
        <dbReference type="ARBA" id="ARBA00023136"/>
    </source>
</evidence>
<dbReference type="EMBL" id="JAUMKJ010000088">
    <property type="protein sequence ID" value="MDO3681954.1"/>
    <property type="molecule type" value="Genomic_DNA"/>
</dbReference>
<keyword evidence="2" id="KW-1003">Cell membrane</keyword>
<proteinExistence type="predicted"/>
<keyword evidence="5 13" id="KW-0812">Transmembrane</keyword>
<evidence type="ECO:0000256" key="2">
    <source>
        <dbReference type="ARBA" id="ARBA00022475"/>
    </source>
</evidence>
<dbReference type="CDD" id="cd06225">
    <property type="entry name" value="HAMP"/>
    <property type="match status" value="1"/>
</dbReference>
<evidence type="ECO:0000256" key="1">
    <source>
        <dbReference type="ARBA" id="ARBA00004651"/>
    </source>
</evidence>
<evidence type="ECO:0000256" key="5">
    <source>
        <dbReference type="ARBA" id="ARBA00022692"/>
    </source>
</evidence>
<keyword evidence="9 13" id="KW-1133">Transmembrane helix</keyword>
<sequence>MNKAVQVLDERLRHIVVSSSTILISEPFKQMMQDAAVRNSANYYQHLSALQALFTQIKLNESSIESVLISTPVGEFYPTNAVRNAQVAFNRTFLYELLKERDSPSVWVGSHEDTLFTGRSRVLSLLLKPYTESSGSDVYIVINIKEEAIRQDVYQDFYSQRIDFLLLGSEGQEAVTMSRAFGDLNQQSGFLSQMADRRAGHFEYELRRPFKSSLLVNYSHLKLVDDWILVSLQSKSDLLSQITLIKWLIVLIMGACVVLAFVFSHVLTARLLKPLYKLQGLMHKVERDNALEVRFESKFDDEVTQVGDSFNRMLKQLAALIEEVKMSEQEKRKSEIKALQAQIDPHFLYNTLNTMLWKSETAEKHDVREMIMSLSKLFQLGLNNGNELTTLDKELEHVRQYMEIQQKCYEGLFTYAIELEDPALAKLPLIKILLQPLAENSILHGFEHMEQGGFIRIGVVREGSSLKLSVEDNGRGMNADEVFGELAQNSTERSSYALSNIYSRLQLYYGSGASMELMSTPGERTVVTLRIPLDVKIAVSSSMDS</sequence>
<keyword evidence="11 13" id="KW-0472">Membrane</keyword>
<dbReference type="EC" id="2.7.13.3" evidence="15"/>
<evidence type="ECO:0000256" key="4">
    <source>
        <dbReference type="ARBA" id="ARBA00022679"/>
    </source>
</evidence>
<dbReference type="RefSeq" id="WP_302881463.1">
    <property type="nucleotide sequence ID" value="NZ_JAUMKJ010000088.1"/>
</dbReference>
<keyword evidence="3" id="KW-0597">Phosphoprotein</keyword>
<dbReference type="PANTHER" id="PTHR34220">
    <property type="entry name" value="SENSOR HISTIDINE KINASE YPDA"/>
    <property type="match status" value="1"/>
</dbReference>
<evidence type="ECO:0000256" key="8">
    <source>
        <dbReference type="ARBA" id="ARBA00022840"/>
    </source>
</evidence>
<keyword evidence="12" id="KW-0175">Coiled coil</keyword>
<comment type="caution">
    <text evidence="15">The sequence shown here is derived from an EMBL/GenBank/DDBJ whole genome shotgun (WGS) entry which is preliminary data.</text>
</comment>
<dbReference type="Gene3D" id="3.30.565.10">
    <property type="entry name" value="Histidine kinase-like ATPase, C-terminal domain"/>
    <property type="match status" value="1"/>
</dbReference>
<dbReference type="Pfam" id="PF00672">
    <property type="entry name" value="HAMP"/>
    <property type="match status" value="1"/>
</dbReference>
<name>A0ABT8VLV0_9BACL</name>
<dbReference type="InterPro" id="IPR010559">
    <property type="entry name" value="Sig_transdc_His_kin_internal"/>
</dbReference>
<dbReference type="SMART" id="SM00304">
    <property type="entry name" value="HAMP"/>
    <property type="match status" value="1"/>
</dbReference>
<feature type="transmembrane region" description="Helical" evidence="13">
    <location>
        <begin position="244"/>
        <end position="267"/>
    </location>
</feature>
<feature type="domain" description="HAMP" evidence="14">
    <location>
        <begin position="269"/>
        <end position="322"/>
    </location>
</feature>
<evidence type="ECO:0000256" key="12">
    <source>
        <dbReference type="SAM" id="Coils"/>
    </source>
</evidence>
<evidence type="ECO:0000313" key="16">
    <source>
        <dbReference type="Proteomes" id="UP001168883"/>
    </source>
</evidence>
<keyword evidence="8" id="KW-0067">ATP-binding</keyword>